<sequence>MRIRLFIFAFFLFVSSENIELLDNVLRSMRKGLDFFRLELKNLNLDSVIGTRIVEGQLHQALISHRKIPNRIRLEISNLIEKAALISNLSIPYIQLNQPEYYNTLQGSIQPGIWELNEDLQRTYQVTDHFISPREQMKESQSDECVANVLGTNDNPKRKCIINKFCLDLMTIDGFSKYSLSHQLFFWQLTKKAGCLKDNSLKHIKELNKRICSNMLVEAEYFSKQSSPRYHDLFMEQIALCGMEGFREDFCKEEWTLKIINWQYDDGCWGLTENSKRIKREEKVLKNGCLAHRTAVALSSQTQLLRHLLEKSDN</sequence>
<proteinExistence type="predicted"/>
<keyword evidence="3" id="KW-1185">Reference proteome</keyword>
<dbReference type="PANTHER" id="PTHR33539">
    <property type="entry name" value="UPF0764 PROTEIN C16ORF89"/>
    <property type="match status" value="1"/>
</dbReference>
<dbReference type="Proteomes" id="UP000549394">
    <property type="component" value="Unassembled WGS sequence"/>
</dbReference>
<reference evidence="2 3" key="1">
    <citation type="submission" date="2020-08" db="EMBL/GenBank/DDBJ databases">
        <authorList>
            <person name="Hejnol A."/>
        </authorList>
    </citation>
    <scope>NUCLEOTIDE SEQUENCE [LARGE SCALE GENOMIC DNA]</scope>
</reference>
<organism evidence="2 3">
    <name type="scientific">Dimorphilus gyrociliatus</name>
    <dbReference type="NCBI Taxonomy" id="2664684"/>
    <lineage>
        <taxon>Eukaryota</taxon>
        <taxon>Metazoa</taxon>
        <taxon>Spiralia</taxon>
        <taxon>Lophotrochozoa</taxon>
        <taxon>Annelida</taxon>
        <taxon>Polychaeta</taxon>
        <taxon>Polychaeta incertae sedis</taxon>
        <taxon>Dinophilidae</taxon>
        <taxon>Dimorphilus</taxon>
    </lineage>
</organism>
<accession>A0A7I8VQ21</accession>
<feature type="signal peptide" evidence="1">
    <location>
        <begin position="1"/>
        <end position="16"/>
    </location>
</feature>
<dbReference type="OrthoDB" id="5949187at2759"/>
<name>A0A7I8VQ21_9ANNE</name>
<dbReference type="PANTHER" id="PTHR33539:SF1">
    <property type="entry name" value="UPF0764 PROTEIN C16ORF89"/>
    <property type="match status" value="1"/>
</dbReference>
<evidence type="ECO:0000313" key="2">
    <source>
        <dbReference type="EMBL" id="CAD5118406.1"/>
    </source>
</evidence>
<dbReference type="InterPro" id="IPR031751">
    <property type="entry name" value="DUF4735"/>
</dbReference>
<protein>
    <submittedName>
        <fullName evidence="2">DgyrCDS7116</fullName>
    </submittedName>
</protein>
<dbReference type="EMBL" id="CAJFCJ010000008">
    <property type="protein sequence ID" value="CAD5118406.1"/>
    <property type="molecule type" value="Genomic_DNA"/>
</dbReference>
<comment type="caution">
    <text evidence="2">The sequence shown here is derived from an EMBL/GenBank/DDBJ whole genome shotgun (WGS) entry which is preliminary data.</text>
</comment>
<dbReference type="AlphaFoldDB" id="A0A7I8VQ21"/>
<feature type="chain" id="PRO_5029753909" evidence="1">
    <location>
        <begin position="17"/>
        <end position="314"/>
    </location>
</feature>
<dbReference type="Pfam" id="PF15882">
    <property type="entry name" value="DUF4735"/>
    <property type="match status" value="1"/>
</dbReference>
<evidence type="ECO:0000313" key="3">
    <source>
        <dbReference type="Proteomes" id="UP000549394"/>
    </source>
</evidence>
<dbReference type="GO" id="GO:0016020">
    <property type="term" value="C:membrane"/>
    <property type="evidence" value="ECO:0007669"/>
    <property type="project" value="TreeGrafter"/>
</dbReference>
<keyword evidence="1" id="KW-0732">Signal</keyword>
<gene>
    <name evidence="2" type="ORF">DGYR_LOCUS6783</name>
</gene>
<evidence type="ECO:0000256" key="1">
    <source>
        <dbReference type="SAM" id="SignalP"/>
    </source>
</evidence>
<dbReference type="GO" id="GO:0005829">
    <property type="term" value="C:cytosol"/>
    <property type="evidence" value="ECO:0007669"/>
    <property type="project" value="TreeGrafter"/>
</dbReference>